<evidence type="ECO:0000313" key="1">
    <source>
        <dbReference type="EMBL" id="GGX68658.1"/>
    </source>
</evidence>
<dbReference type="RefSeq" id="WP_190020533.1">
    <property type="nucleotide sequence ID" value="NZ_BMUT01000002.1"/>
</dbReference>
<name>A0ABQ2Y606_9ACTN</name>
<evidence type="ECO:0000313" key="2">
    <source>
        <dbReference type="Proteomes" id="UP000659223"/>
    </source>
</evidence>
<dbReference type="Gene3D" id="3.40.1580.10">
    <property type="entry name" value="SMI1/KNR4-like"/>
    <property type="match status" value="1"/>
</dbReference>
<proteinExistence type="predicted"/>
<dbReference type="Pfam" id="PF14568">
    <property type="entry name" value="SUKH_6"/>
    <property type="match status" value="1"/>
</dbReference>
<gene>
    <name evidence="1" type="ORF">GCM10010324_11820</name>
</gene>
<sequence length="145" mass="16216">MWRELILSLNPVGETAPAASRSAVEAVEGILRQNVPGDLKSLLLEANGVTDEYGTDLVWSAERIVDENAAFRANPSFAELYASFDSMLFFGDNGGGDQFAFFCNPDRSEVVVWDHETDERRVVAESLERYVVRCLESGGEDWYRD</sequence>
<dbReference type="InterPro" id="IPR037883">
    <property type="entry name" value="Knr4/Smi1-like_sf"/>
</dbReference>
<reference evidence="2" key="1">
    <citation type="journal article" date="2019" name="Int. J. Syst. Evol. Microbiol.">
        <title>The Global Catalogue of Microorganisms (GCM) 10K type strain sequencing project: providing services to taxonomists for standard genome sequencing and annotation.</title>
        <authorList>
            <consortium name="The Broad Institute Genomics Platform"/>
            <consortium name="The Broad Institute Genome Sequencing Center for Infectious Disease"/>
            <person name="Wu L."/>
            <person name="Ma J."/>
        </authorList>
    </citation>
    <scope>NUCLEOTIDE SEQUENCE [LARGE SCALE GENOMIC DNA]</scope>
    <source>
        <strain evidence="2">JCM 4586</strain>
    </source>
</reference>
<dbReference type="EMBL" id="BMUT01000002">
    <property type="protein sequence ID" value="GGX68658.1"/>
    <property type="molecule type" value="Genomic_DNA"/>
</dbReference>
<protein>
    <recommendedName>
        <fullName evidence="3">SMI1/KNR4 family protein</fullName>
    </recommendedName>
</protein>
<dbReference type="Proteomes" id="UP000659223">
    <property type="component" value="Unassembled WGS sequence"/>
</dbReference>
<organism evidence="1 2">
    <name type="scientific">Streptomyces hiroshimensis</name>
    <dbReference type="NCBI Taxonomy" id="66424"/>
    <lineage>
        <taxon>Bacteria</taxon>
        <taxon>Bacillati</taxon>
        <taxon>Actinomycetota</taxon>
        <taxon>Actinomycetes</taxon>
        <taxon>Kitasatosporales</taxon>
        <taxon>Streptomycetaceae</taxon>
        <taxon>Streptomyces</taxon>
    </lineage>
</organism>
<accession>A0ABQ2Y606</accession>
<comment type="caution">
    <text evidence="1">The sequence shown here is derived from an EMBL/GenBank/DDBJ whole genome shotgun (WGS) entry which is preliminary data.</text>
</comment>
<keyword evidence="2" id="KW-1185">Reference proteome</keyword>
<dbReference type="SUPFAM" id="SSF160631">
    <property type="entry name" value="SMI1/KNR4-like"/>
    <property type="match status" value="1"/>
</dbReference>
<evidence type="ECO:0008006" key="3">
    <source>
        <dbReference type="Google" id="ProtNLM"/>
    </source>
</evidence>